<dbReference type="EMBL" id="ML119652">
    <property type="protein sequence ID" value="RPA85771.1"/>
    <property type="molecule type" value="Genomic_DNA"/>
</dbReference>
<evidence type="ECO:0000256" key="1">
    <source>
        <dbReference type="SAM" id="MobiDB-lite"/>
    </source>
</evidence>
<feature type="compositionally biased region" description="Pro residues" evidence="1">
    <location>
        <begin position="452"/>
        <end position="463"/>
    </location>
</feature>
<reference evidence="2 3" key="1">
    <citation type="journal article" date="2018" name="Nat. Ecol. Evol.">
        <title>Pezizomycetes genomes reveal the molecular basis of ectomycorrhizal truffle lifestyle.</title>
        <authorList>
            <person name="Murat C."/>
            <person name="Payen T."/>
            <person name="Noel B."/>
            <person name="Kuo A."/>
            <person name="Morin E."/>
            <person name="Chen J."/>
            <person name="Kohler A."/>
            <person name="Krizsan K."/>
            <person name="Balestrini R."/>
            <person name="Da Silva C."/>
            <person name="Montanini B."/>
            <person name="Hainaut M."/>
            <person name="Levati E."/>
            <person name="Barry K.W."/>
            <person name="Belfiori B."/>
            <person name="Cichocki N."/>
            <person name="Clum A."/>
            <person name="Dockter R.B."/>
            <person name="Fauchery L."/>
            <person name="Guy J."/>
            <person name="Iotti M."/>
            <person name="Le Tacon F."/>
            <person name="Lindquist E.A."/>
            <person name="Lipzen A."/>
            <person name="Malagnac F."/>
            <person name="Mello A."/>
            <person name="Molinier V."/>
            <person name="Miyauchi S."/>
            <person name="Poulain J."/>
            <person name="Riccioni C."/>
            <person name="Rubini A."/>
            <person name="Sitrit Y."/>
            <person name="Splivallo R."/>
            <person name="Traeger S."/>
            <person name="Wang M."/>
            <person name="Zifcakova L."/>
            <person name="Wipf D."/>
            <person name="Zambonelli A."/>
            <person name="Paolocci F."/>
            <person name="Nowrousian M."/>
            <person name="Ottonello S."/>
            <person name="Baldrian P."/>
            <person name="Spatafora J.W."/>
            <person name="Henrissat B."/>
            <person name="Nagy L.G."/>
            <person name="Aury J.M."/>
            <person name="Wincker P."/>
            <person name="Grigoriev I.V."/>
            <person name="Bonfante P."/>
            <person name="Martin F.M."/>
        </authorList>
    </citation>
    <scope>NUCLEOTIDE SEQUENCE [LARGE SCALE GENOMIC DNA]</scope>
    <source>
        <strain evidence="2 3">RN42</strain>
    </source>
</reference>
<name>A0A3N4INJ1_ASCIM</name>
<dbReference type="Proteomes" id="UP000275078">
    <property type="component" value="Unassembled WGS sequence"/>
</dbReference>
<evidence type="ECO:0000313" key="2">
    <source>
        <dbReference type="EMBL" id="RPA85771.1"/>
    </source>
</evidence>
<organism evidence="2 3">
    <name type="scientific">Ascobolus immersus RN42</name>
    <dbReference type="NCBI Taxonomy" id="1160509"/>
    <lineage>
        <taxon>Eukaryota</taxon>
        <taxon>Fungi</taxon>
        <taxon>Dikarya</taxon>
        <taxon>Ascomycota</taxon>
        <taxon>Pezizomycotina</taxon>
        <taxon>Pezizomycetes</taxon>
        <taxon>Pezizales</taxon>
        <taxon>Ascobolaceae</taxon>
        <taxon>Ascobolus</taxon>
    </lineage>
</organism>
<feature type="compositionally biased region" description="Basic and acidic residues" evidence="1">
    <location>
        <begin position="467"/>
        <end position="480"/>
    </location>
</feature>
<dbReference type="AlphaFoldDB" id="A0A3N4INJ1"/>
<protein>
    <submittedName>
        <fullName evidence="2">Uncharacterized protein</fullName>
    </submittedName>
</protein>
<evidence type="ECO:0000313" key="3">
    <source>
        <dbReference type="Proteomes" id="UP000275078"/>
    </source>
</evidence>
<gene>
    <name evidence="2" type="ORF">BJ508DRAFT_167438</name>
</gene>
<feature type="compositionally biased region" description="Basic residues" evidence="1">
    <location>
        <begin position="430"/>
        <end position="446"/>
    </location>
</feature>
<sequence>MGAAPPACLKRQFVYNHINKTTTYQTSIQNLRKLIHPQSEEIKMTRPSRHPPYRRFHPYTPSTPSYEPIHTYRTTPLILEPPPSPPKPIISTKHVPRFYNHQPTIWEERPRHLYHSFIPNRVINNPTHNIPVTCSCCSETSIATINGPLWFGCGAGCHGKMRCLDCVALCGENGCQGIIGGNLPVHVNKFGFFHSSARKRPCRARRFIGTIPESGAGIKKVCSCCRERSWYTESCGNEKCRHHPGDTGPTLCPKCVDLCRSEAEEGFGLFCGQIWYRGWPPKPVLNVLRRPERPKSEIVPTDPIRRRQRWRRKHGGSKLRYEVRVEDIAIEDVDTDRTDELESDLGLLMEVEHACHDILMTSTEQFSPDLSSFNMYPLDRLLRRCQWVRLLGHSTCSQCHPSRFPLQFIQCPQKAHQSHSSRRKEPTVRNRLHPSRQTTHQHHQKTILRPAPKFPRPRAPPQYKPNRNCDNKEPKYQLRK</sequence>
<feature type="region of interest" description="Disordered" evidence="1">
    <location>
        <begin position="415"/>
        <end position="480"/>
    </location>
</feature>
<keyword evidence="3" id="KW-1185">Reference proteome</keyword>
<proteinExistence type="predicted"/>
<accession>A0A3N4INJ1</accession>